<dbReference type="CDD" id="cd00609">
    <property type="entry name" value="AAT_like"/>
    <property type="match status" value="1"/>
</dbReference>
<keyword evidence="7" id="KW-0032">Aminotransferase</keyword>
<organism evidence="7 8">
    <name type="scientific">Ramlibacter lithotrophicus</name>
    <dbReference type="NCBI Taxonomy" id="2606681"/>
    <lineage>
        <taxon>Bacteria</taxon>
        <taxon>Pseudomonadati</taxon>
        <taxon>Pseudomonadota</taxon>
        <taxon>Betaproteobacteria</taxon>
        <taxon>Burkholderiales</taxon>
        <taxon>Comamonadaceae</taxon>
        <taxon>Ramlibacter</taxon>
    </lineage>
</organism>
<evidence type="ECO:0000259" key="6">
    <source>
        <dbReference type="PROSITE" id="PS50949"/>
    </source>
</evidence>
<keyword evidence="8" id="KW-1185">Reference proteome</keyword>
<name>A0A7X6I8D8_9BURK</name>
<dbReference type="InterPro" id="IPR051446">
    <property type="entry name" value="HTH_trans_reg/aminotransferase"/>
</dbReference>
<dbReference type="InterPro" id="IPR036390">
    <property type="entry name" value="WH_DNA-bd_sf"/>
</dbReference>
<dbReference type="GO" id="GO:0008483">
    <property type="term" value="F:transaminase activity"/>
    <property type="evidence" value="ECO:0007669"/>
    <property type="project" value="UniProtKB-KW"/>
</dbReference>
<dbReference type="CDD" id="cd07377">
    <property type="entry name" value="WHTH_GntR"/>
    <property type="match status" value="1"/>
</dbReference>
<protein>
    <submittedName>
        <fullName evidence="7">PLP-dependent aminotransferase family protein</fullName>
    </submittedName>
</protein>
<dbReference type="SMART" id="SM00345">
    <property type="entry name" value="HTH_GNTR"/>
    <property type="match status" value="1"/>
</dbReference>
<dbReference type="EMBL" id="VTOX01000010">
    <property type="protein sequence ID" value="NKE68501.1"/>
    <property type="molecule type" value="Genomic_DNA"/>
</dbReference>
<comment type="caution">
    <text evidence="7">The sequence shown here is derived from an EMBL/GenBank/DDBJ whole genome shotgun (WGS) entry which is preliminary data.</text>
</comment>
<dbReference type="GO" id="GO:0003677">
    <property type="term" value="F:DNA binding"/>
    <property type="evidence" value="ECO:0007669"/>
    <property type="project" value="UniProtKB-KW"/>
</dbReference>
<reference evidence="7 8" key="1">
    <citation type="journal article" date="2020" name="Nature">
        <title>Bacterial chemolithoautotrophy via manganese oxidation.</title>
        <authorList>
            <person name="Yu H."/>
            <person name="Leadbetter J.R."/>
        </authorList>
    </citation>
    <scope>NUCLEOTIDE SEQUENCE [LARGE SCALE GENOMIC DNA]</scope>
    <source>
        <strain evidence="7 8">RBP-1</strain>
    </source>
</reference>
<dbReference type="InterPro" id="IPR036388">
    <property type="entry name" value="WH-like_DNA-bd_sf"/>
</dbReference>
<keyword evidence="7" id="KW-0808">Transferase</keyword>
<accession>A0A7X6I8D8</accession>
<comment type="similarity">
    <text evidence="1">In the C-terminal section; belongs to the class-I pyridoxal-phosphate-dependent aminotransferase family.</text>
</comment>
<proteinExistence type="inferred from homology"/>
<keyword evidence="3" id="KW-0805">Transcription regulation</keyword>
<dbReference type="SUPFAM" id="SSF53383">
    <property type="entry name" value="PLP-dependent transferases"/>
    <property type="match status" value="1"/>
</dbReference>
<dbReference type="Proteomes" id="UP000521868">
    <property type="component" value="Unassembled WGS sequence"/>
</dbReference>
<dbReference type="Gene3D" id="1.10.10.10">
    <property type="entry name" value="Winged helix-like DNA-binding domain superfamily/Winged helix DNA-binding domain"/>
    <property type="match status" value="1"/>
</dbReference>
<evidence type="ECO:0000313" key="8">
    <source>
        <dbReference type="Proteomes" id="UP000521868"/>
    </source>
</evidence>
<evidence type="ECO:0000256" key="5">
    <source>
        <dbReference type="ARBA" id="ARBA00023163"/>
    </source>
</evidence>
<dbReference type="InterPro" id="IPR015421">
    <property type="entry name" value="PyrdxlP-dep_Trfase_major"/>
</dbReference>
<keyword evidence="5" id="KW-0804">Transcription</keyword>
<evidence type="ECO:0000256" key="3">
    <source>
        <dbReference type="ARBA" id="ARBA00023015"/>
    </source>
</evidence>
<dbReference type="GO" id="GO:0003700">
    <property type="term" value="F:DNA-binding transcription factor activity"/>
    <property type="evidence" value="ECO:0007669"/>
    <property type="project" value="InterPro"/>
</dbReference>
<dbReference type="InterPro" id="IPR000524">
    <property type="entry name" value="Tscrpt_reg_HTH_GntR"/>
</dbReference>
<dbReference type="Pfam" id="PF00392">
    <property type="entry name" value="GntR"/>
    <property type="match status" value="1"/>
</dbReference>
<feature type="domain" description="HTH gntR-type" evidence="6">
    <location>
        <begin position="22"/>
        <end position="90"/>
    </location>
</feature>
<dbReference type="Pfam" id="PF00155">
    <property type="entry name" value="Aminotran_1_2"/>
    <property type="match status" value="1"/>
</dbReference>
<dbReference type="AlphaFoldDB" id="A0A7X6I8D8"/>
<evidence type="ECO:0000256" key="2">
    <source>
        <dbReference type="ARBA" id="ARBA00022898"/>
    </source>
</evidence>
<dbReference type="SUPFAM" id="SSF46785">
    <property type="entry name" value="Winged helix' DNA-binding domain"/>
    <property type="match status" value="1"/>
</dbReference>
<keyword evidence="4" id="KW-0238">DNA-binding</keyword>
<dbReference type="PANTHER" id="PTHR46577:SF1">
    <property type="entry name" value="HTH-TYPE TRANSCRIPTIONAL REGULATORY PROTEIN GABR"/>
    <property type="match status" value="1"/>
</dbReference>
<evidence type="ECO:0000256" key="1">
    <source>
        <dbReference type="ARBA" id="ARBA00005384"/>
    </source>
</evidence>
<dbReference type="Gene3D" id="3.40.640.10">
    <property type="entry name" value="Type I PLP-dependent aspartate aminotransferase-like (Major domain)"/>
    <property type="match status" value="1"/>
</dbReference>
<dbReference type="PANTHER" id="PTHR46577">
    <property type="entry name" value="HTH-TYPE TRANSCRIPTIONAL REGULATORY PROTEIN GABR"/>
    <property type="match status" value="1"/>
</dbReference>
<keyword evidence="2" id="KW-0663">Pyridoxal phosphate</keyword>
<dbReference type="InterPro" id="IPR015424">
    <property type="entry name" value="PyrdxlP-dep_Trfase"/>
</dbReference>
<gene>
    <name evidence="7" type="ORF">RAMLITH_22025</name>
</gene>
<dbReference type="PROSITE" id="PS50949">
    <property type="entry name" value="HTH_GNTR"/>
    <property type="match status" value="1"/>
</dbReference>
<sequence length="506" mass="55345">MASFEVFHWTSLHWKGLLVTKAGPGRALYEEIKARVLDGTYAAGTALPSTRACAAERGLSRSTVSVVYDQLASEGLIETQPGGASRVAVGAMRVLGPRAAALPGLDRTTRLSAYGARAVTLVPGYPRPLEPGLIDFVYGPLAGRDFPTQTWMKALRRVEGERPARLAYLDPRGDHALRLALKAYLARARGLACDVDQLLVVNGSQQALDLSARVLLDPGDTVVVENPGYRMAHHVFEATGARLRGVPVDHQGLCTDELNRVRKAKLAYVTPTHQFPLGSFLTMARRQALLQWAGDRGAWVIEDDYDSEYRYGVRPEAALQSLDDRACVIYVGTFSKTLSPQLRLGYMVLPPDLVDAFVAAKQLTDRHAPSSPQRVLASLLEDGSYDRHVRRIRRLQQARRTALLAALDKHLPGQTIVEGSATGLHCVAWLPAVSGEREAELVALARSKKVVVYPVTQFFLPATVPDRHRRSTGLVLGYALLEPDGIDTGVRRLAEAVRGMTQPHHL</sequence>
<evidence type="ECO:0000256" key="4">
    <source>
        <dbReference type="ARBA" id="ARBA00023125"/>
    </source>
</evidence>
<dbReference type="InterPro" id="IPR004839">
    <property type="entry name" value="Aminotransferase_I/II_large"/>
</dbReference>
<dbReference type="GO" id="GO:0030170">
    <property type="term" value="F:pyridoxal phosphate binding"/>
    <property type="evidence" value="ECO:0007669"/>
    <property type="project" value="InterPro"/>
</dbReference>
<evidence type="ECO:0000313" key="7">
    <source>
        <dbReference type="EMBL" id="NKE68501.1"/>
    </source>
</evidence>